<dbReference type="Proteomes" id="UP001596208">
    <property type="component" value="Unassembled WGS sequence"/>
</dbReference>
<protein>
    <submittedName>
        <fullName evidence="1">RRQRL motif-containing zinc-binding protein</fullName>
    </submittedName>
</protein>
<reference evidence="2" key="1">
    <citation type="journal article" date="2019" name="Int. J. Syst. Evol. Microbiol.">
        <title>The Global Catalogue of Microorganisms (GCM) 10K type strain sequencing project: providing services to taxonomists for standard genome sequencing and annotation.</title>
        <authorList>
            <consortium name="The Broad Institute Genomics Platform"/>
            <consortium name="The Broad Institute Genome Sequencing Center for Infectious Disease"/>
            <person name="Wu L."/>
            <person name="Ma J."/>
        </authorList>
    </citation>
    <scope>NUCLEOTIDE SEQUENCE [LARGE SCALE GENOMIC DNA]</scope>
    <source>
        <strain evidence="2">CGMCC 4.1721</strain>
    </source>
</reference>
<name>A0ABW0BCJ8_9ACTN</name>
<accession>A0ABW0BCJ8</accession>
<dbReference type="InterPro" id="IPR048142">
    <property type="entry name" value="QRL_CxxC_CxxC"/>
</dbReference>
<dbReference type="EMBL" id="JBHSKI010000027">
    <property type="protein sequence ID" value="MFC5174985.1"/>
    <property type="molecule type" value="Genomic_DNA"/>
</dbReference>
<keyword evidence="2" id="KW-1185">Reference proteome</keyword>
<comment type="caution">
    <text evidence="1">The sequence shown here is derived from an EMBL/GenBank/DDBJ whole genome shotgun (WGS) entry which is preliminary data.</text>
</comment>
<evidence type="ECO:0000313" key="2">
    <source>
        <dbReference type="Proteomes" id="UP001596208"/>
    </source>
</evidence>
<dbReference type="RefSeq" id="WP_065848487.1">
    <property type="nucleotide sequence ID" value="NZ_JBHSKI010000027.1"/>
</dbReference>
<dbReference type="NCBIfam" id="NF041638">
    <property type="entry name" value="QRL_CxxC_CxxC"/>
    <property type="match status" value="1"/>
</dbReference>
<sequence>MATIPMYQKRLAPAGLMTRRQLRAAGLRPGGHDPVAQLRYYRRGWQLAYLYDVSLARPIRPMTPGRWRTLEAMMRARRTCPACSTVREYCIPRSLGTCPPCADLGLTA</sequence>
<organism evidence="1 2">
    <name type="scientific">Streptomyces mutomycini</name>
    <dbReference type="NCBI Taxonomy" id="284036"/>
    <lineage>
        <taxon>Bacteria</taxon>
        <taxon>Bacillati</taxon>
        <taxon>Actinomycetota</taxon>
        <taxon>Actinomycetes</taxon>
        <taxon>Kitasatosporales</taxon>
        <taxon>Streptomycetaceae</taxon>
        <taxon>Streptomyces</taxon>
    </lineage>
</organism>
<proteinExistence type="predicted"/>
<gene>
    <name evidence="1" type="ORF">ACFPRK_31110</name>
</gene>
<evidence type="ECO:0000313" key="1">
    <source>
        <dbReference type="EMBL" id="MFC5174985.1"/>
    </source>
</evidence>